<evidence type="ECO:0000259" key="1">
    <source>
        <dbReference type="Pfam" id="PF00535"/>
    </source>
</evidence>
<accession>A0A4Q1JUY3</accession>
<reference evidence="2 3" key="1">
    <citation type="submission" date="2019-01" db="EMBL/GenBank/DDBJ databases">
        <title>Pseudoxanthomonas composti sp. nov., isolated from compost.</title>
        <authorList>
            <person name="Yang G."/>
        </authorList>
    </citation>
    <scope>NUCLEOTIDE SEQUENCE [LARGE SCALE GENOMIC DNA]</scope>
    <source>
        <strain evidence="2 3">GSS15</strain>
    </source>
</reference>
<dbReference type="Gene3D" id="3.90.550.10">
    <property type="entry name" value="Spore Coat Polysaccharide Biosynthesis Protein SpsA, Chain A"/>
    <property type="match status" value="2"/>
</dbReference>
<dbReference type="InterPro" id="IPR029044">
    <property type="entry name" value="Nucleotide-diphossugar_trans"/>
</dbReference>
<dbReference type="OrthoDB" id="9179784at2"/>
<keyword evidence="2" id="KW-0808">Transferase</keyword>
<dbReference type="GO" id="GO:0044010">
    <property type="term" value="P:single-species biofilm formation"/>
    <property type="evidence" value="ECO:0007669"/>
    <property type="project" value="TreeGrafter"/>
</dbReference>
<evidence type="ECO:0000313" key="2">
    <source>
        <dbReference type="EMBL" id="RXR02787.1"/>
    </source>
</evidence>
<comment type="caution">
    <text evidence="2">The sequence shown here is derived from an EMBL/GenBank/DDBJ whole genome shotgun (WGS) entry which is preliminary data.</text>
</comment>
<sequence>MPVYKARYFGEALDSVLAQTYPSLELLICDDSDDGRIQAIIESRRTGSVMPIRYHRNPDRLGEHRSTAKAIGLAQGKYIKFLHDDDVLEPDCVLRLVAAMEDEPTAAMASSRRVRIDEDGHPLPDILATALPFAGDMLIDGPQLVSFLAEHTINFIGEPSCVLCRREDLLPIADELMMLNGRVIHWVGDLALYAKLLRRGNLAMLAAPLTRFRVSNDQFSQAGRDQPGIGDQGHADFRQAIGDLGWVRHEGDNQLVDVAPMAEREARVFRPLNLIAALASAAGLGGVPPDLWLAARRPDAAQAELMRQHLLAHAGGPRIAIVCIARDSDGALVENTLAQLKALQLPLHLELIPLVPAADAPPAARIDAINRCIQDAGADWVMLVDGGSEFTSAGLLVLALQLIGLPASCKAVFADEVTRFERGAVVLSLRPDFNLDLLLSASSLYSRHWLFRRADLLARGGFSREAGGAFELDQQLRLVEQEGMAGIHHVGEPIVAADARLLPSADVHKALRRHLLTRGYDQAQVVDGVAAGVHEISYGHAWTTSVSVLILVDGRLAAVQRCLETLLANTSFVNYEVLLLDRGSGEPGLGHWLDGIEQMQSQQIRVLRLPRDIAEAAARNQGAQQARGEFLLWLSAGAGIVDKAWMQQLLNHGQRPEVATVGAKLLGGDGRVRQAGMLLGLGGPAGRAFEGSGLNDEGYLQRLAADQDYSALSHECLLIRRALFLEAGGFDEDPAIARWMDVDLCLKLRQAGYLNVLTPRARVLVDAPGKAAATAEEEDAMYRRWLPLLAGDPAYHVGFSLHAQGAFKLAEPALAWQPLKCWRPLPVVLAQPADQSGCGHYRVIQPLAAMRQALLLDGTTFAPHLSACEVERFDPDVIVLQRQVGEQRLESMRRMQAFSRAFKVYELDDYLPNLPLKSIHREQMPKDILRTIRRGLGYVDRFVVSTPALAEAFAGLHRDIRVIENRLPTHWWKDLAARALPAAGPRRPRIGWAGAASHTGDLELVADVVKELAGEVDWVFLGMCPASMRGHIRELHPGVPIDDYPAKLASLDLDLAIAPVEQNLFNDCKSNLRLLEYGACGYPVIASDVRCYQGTGLPVTLVKNRFRDWIGAIRDHLADRQAMHAAGAALRTTVHERWLLEGAALAQWRAAWLPD</sequence>
<dbReference type="InterPro" id="IPR050834">
    <property type="entry name" value="Glycosyltransf_2"/>
</dbReference>
<keyword evidence="3" id="KW-1185">Reference proteome</keyword>
<dbReference type="Gene3D" id="3.40.50.2000">
    <property type="entry name" value="Glycogen Phosphorylase B"/>
    <property type="match status" value="1"/>
</dbReference>
<dbReference type="PANTHER" id="PTHR43685">
    <property type="entry name" value="GLYCOSYLTRANSFERASE"/>
    <property type="match status" value="1"/>
</dbReference>
<dbReference type="AlphaFoldDB" id="A0A4Q1JUY3"/>
<feature type="domain" description="Glycosyltransferase 2-like" evidence="1">
    <location>
        <begin position="1"/>
        <end position="127"/>
    </location>
</feature>
<dbReference type="PANTHER" id="PTHR43685:SF2">
    <property type="entry name" value="GLYCOSYLTRANSFERASE 2-LIKE DOMAIN-CONTAINING PROTEIN"/>
    <property type="match status" value="1"/>
</dbReference>
<dbReference type="GO" id="GO:0016740">
    <property type="term" value="F:transferase activity"/>
    <property type="evidence" value="ECO:0007669"/>
    <property type="project" value="UniProtKB-KW"/>
</dbReference>
<dbReference type="InterPro" id="IPR001173">
    <property type="entry name" value="Glyco_trans_2-like"/>
</dbReference>
<proteinExistence type="predicted"/>
<dbReference type="SUPFAM" id="SSF53756">
    <property type="entry name" value="UDP-Glycosyltransferase/glycogen phosphorylase"/>
    <property type="match status" value="1"/>
</dbReference>
<feature type="domain" description="Glycosyltransferase 2-like" evidence="1">
    <location>
        <begin position="547"/>
        <end position="669"/>
    </location>
</feature>
<evidence type="ECO:0000313" key="3">
    <source>
        <dbReference type="Proteomes" id="UP000289784"/>
    </source>
</evidence>
<dbReference type="Proteomes" id="UP000289784">
    <property type="component" value="Unassembled WGS sequence"/>
</dbReference>
<gene>
    <name evidence="2" type="ORF">EPA99_14310</name>
</gene>
<dbReference type="EMBL" id="SAWZ01000008">
    <property type="protein sequence ID" value="RXR02787.1"/>
    <property type="molecule type" value="Genomic_DNA"/>
</dbReference>
<dbReference type="Pfam" id="PF00535">
    <property type="entry name" value="Glycos_transf_2"/>
    <property type="match status" value="2"/>
</dbReference>
<protein>
    <submittedName>
        <fullName evidence="2">Glycosyltransferase</fullName>
    </submittedName>
</protein>
<dbReference type="RefSeq" id="WP_129472053.1">
    <property type="nucleotide sequence ID" value="NZ_SAWZ01000008.1"/>
</dbReference>
<dbReference type="SUPFAM" id="SSF53448">
    <property type="entry name" value="Nucleotide-diphospho-sugar transferases"/>
    <property type="match status" value="3"/>
</dbReference>
<name>A0A4Q1JUY3_9GAMM</name>
<organism evidence="2 3">
    <name type="scientific">Pseudoxanthomonas composti</name>
    <dbReference type="NCBI Taxonomy" id="2137479"/>
    <lineage>
        <taxon>Bacteria</taxon>
        <taxon>Pseudomonadati</taxon>
        <taxon>Pseudomonadota</taxon>
        <taxon>Gammaproteobacteria</taxon>
        <taxon>Lysobacterales</taxon>
        <taxon>Lysobacteraceae</taxon>
        <taxon>Pseudoxanthomonas</taxon>
    </lineage>
</organism>